<dbReference type="AlphaFoldDB" id="A0A410JYK8"/>
<dbReference type="KEGG" id="gtl:EP073_07465"/>
<dbReference type="OrthoDB" id="9797173at2"/>
<keyword evidence="2" id="KW-1185">Reference proteome</keyword>
<name>A0A410JYK8_9BACT</name>
<proteinExistence type="predicted"/>
<dbReference type="Pfam" id="PF08850">
    <property type="entry name" value="DUF1820"/>
    <property type="match status" value="1"/>
</dbReference>
<evidence type="ECO:0000313" key="2">
    <source>
        <dbReference type="Proteomes" id="UP000287502"/>
    </source>
</evidence>
<dbReference type="RefSeq" id="WP_128466530.1">
    <property type="nucleotide sequence ID" value="NZ_CP035108.1"/>
</dbReference>
<dbReference type="Proteomes" id="UP000287502">
    <property type="component" value="Chromosome"/>
</dbReference>
<dbReference type="InterPro" id="IPR014949">
    <property type="entry name" value="DUF1820"/>
</dbReference>
<accession>A0A410JYK8</accession>
<evidence type="ECO:0000313" key="1">
    <source>
        <dbReference type="EMBL" id="QAR33244.1"/>
    </source>
</evidence>
<gene>
    <name evidence="1" type="ORF">EP073_07465</name>
</gene>
<organism evidence="1 2">
    <name type="scientific">Geovibrio thiophilus</name>
    <dbReference type="NCBI Taxonomy" id="139438"/>
    <lineage>
        <taxon>Bacteria</taxon>
        <taxon>Pseudomonadati</taxon>
        <taxon>Deferribacterota</taxon>
        <taxon>Deferribacteres</taxon>
        <taxon>Deferribacterales</taxon>
        <taxon>Geovibrionaceae</taxon>
        <taxon>Geovibrio</taxon>
    </lineage>
</organism>
<sequence length="95" mass="11033">MKKKLFRIDFINAAKENLTIHASKVNPSSFLGLIEVADIVFMDSSDIILNPQDDKIKKEFKNVERTFLPLNSIIRIDEVILEKETPVIRLYEKQD</sequence>
<dbReference type="EMBL" id="CP035108">
    <property type="protein sequence ID" value="QAR33244.1"/>
    <property type="molecule type" value="Genomic_DNA"/>
</dbReference>
<protein>
    <submittedName>
        <fullName evidence="1">DUF1820 family protein</fullName>
    </submittedName>
</protein>
<reference evidence="1 2" key="1">
    <citation type="submission" date="2019-01" db="EMBL/GenBank/DDBJ databases">
        <title>Geovibrio thiophilus DSM 11263, complete genome.</title>
        <authorList>
            <person name="Spring S."/>
            <person name="Bunk B."/>
            <person name="Sproer C."/>
        </authorList>
    </citation>
    <scope>NUCLEOTIDE SEQUENCE [LARGE SCALE GENOMIC DNA]</scope>
    <source>
        <strain evidence="1 2">DSM 11263</strain>
    </source>
</reference>